<proteinExistence type="predicted"/>
<evidence type="ECO:0000259" key="2">
    <source>
        <dbReference type="Pfam" id="PF04480"/>
    </source>
</evidence>
<dbReference type="PANTHER" id="PTHR38590">
    <property type="entry name" value="BLL0828 PROTEIN"/>
    <property type="match status" value="1"/>
</dbReference>
<dbReference type="PANTHER" id="PTHR38590:SF1">
    <property type="entry name" value="BLL0828 PROTEIN"/>
    <property type="match status" value="1"/>
</dbReference>
<dbReference type="KEGG" id="ssan:NX02_24690"/>
<dbReference type="STRING" id="1123269.NX02_24690"/>
<evidence type="ECO:0000313" key="3">
    <source>
        <dbReference type="EMBL" id="AHE56545.1"/>
    </source>
</evidence>
<dbReference type="AlphaFoldDB" id="W0ALL0"/>
<keyword evidence="4" id="KW-1185">Reference proteome</keyword>
<feature type="domain" description="DUF559" evidence="2">
    <location>
        <begin position="29"/>
        <end position="132"/>
    </location>
</feature>
<sequence length="148" mass="16382">MPGSSDSTPPLQGRGKGWGMAEATLDRLGEHARQMRKAPTEPEKRLWRHLSRSQLNGYKFRRQSVIGPHIADFLCPQKALVVEVDGDTHSDPAADQRRDRTLTTLGYTVVHVANHDVMTNMDGVLSNLVNVLDGLADRWPSAPPQPLP</sequence>
<dbReference type="Pfam" id="PF04480">
    <property type="entry name" value="DUF559"/>
    <property type="match status" value="1"/>
</dbReference>
<dbReference type="eggNOG" id="COG2852">
    <property type="taxonomic scope" value="Bacteria"/>
</dbReference>
<evidence type="ECO:0000313" key="4">
    <source>
        <dbReference type="Proteomes" id="UP000018851"/>
    </source>
</evidence>
<dbReference type="SUPFAM" id="SSF52980">
    <property type="entry name" value="Restriction endonuclease-like"/>
    <property type="match status" value="1"/>
</dbReference>
<dbReference type="Proteomes" id="UP000018851">
    <property type="component" value="Chromosome"/>
</dbReference>
<reference evidence="3 4" key="1">
    <citation type="submission" date="2013-07" db="EMBL/GenBank/DDBJ databases">
        <title>Completed genome of Sphingomonas sanxanigenens NX02.</title>
        <authorList>
            <person name="Ma T."/>
            <person name="Huang H."/>
            <person name="Wu M."/>
            <person name="Li X."/>
            <person name="Li G."/>
        </authorList>
    </citation>
    <scope>NUCLEOTIDE SEQUENCE [LARGE SCALE GENOMIC DNA]</scope>
    <source>
        <strain evidence="3 4">NX02</strain>
    </source>
</reference>
<dbReference type="EMBL" id="CP006644">
    <property type="protein sequence ID" value="AHE56545.1"/>
    <property type="molecule type" value="Genomic_DNA"/>
</dbReference>
<accession>W0ALL0</accession>
<dbReference type="PATRIC" id="fig|1123269.5.peg.4839"/>
<dbReference type="CDD" id="cd01038">
    <property type="entry name" value="Endonuclease_DUF559"/>
    <property type="match status" value="1"/>
</dbReference>
<dbReference type="HOGENOM" id="CLU_107928_0_2_5"/>
<dbReference type="InterPro" id="IPR007569">
    <property type="entry name" value="DUF559"/>
</dbReference>
<name>W0ALL0_9SPHN</name>
<gene>
    <name evidence="3" type="ORF">NX02_24690</name>
</gene>
<evidence type="ECO:0000256" key="1">
    <source>
        <dbReference type="SAM" id="MobiDB-lite"/>
    </source>
</evidence>
<dbReference type="Gene3D" id="3.40.960.10">
    <property type="entry name" value="VSR Endonuclease"/>
    <property type="match status" value="1"/>
</dbReference>
<feature type="compositionally biased region" description="Polar residues" evidence="1">
    <location>
        <begin position="1"/>
        <end position="10"/>
    </location>
</feature>
<feature type="region of interest" description="Disordered" evidence="1">
    <location>
        <begin position="1"/>
        <end position="23"/>
    </location>
</feature>
<organism evidence="3 4">
    <name type="scientific">Sphingomonas sanxanigenens DSM 19645 = NX02</name>
    <dbReference type="NCBI Taxonomy" id="1123269"/>
    <lineage>
        <taxon>Bacteria</taxon>
        <taxon>Pseudomonadati</taxon>
        <taxon>Pseudomonadota</taxon>
        <taxon>Alphaproteobacteria</taxon>
        <taxon>Sphingomonadales</taxon>
        <taxon>Sphingomonadaceae</taxon>
        <taxon>Sphingomonas</taxon>
    </lineage>
</organism>
<protein>
    <recommendedName>
        <fullName evidence="2">DUF559 domain-containing protein</fullName>
    </recommendedName>
</protein>
<dbReference type="InterPro" id="IPR011335">
    <property type="entry name" value="Restrct_endonuc-II-like"/>
</dbReference>
<dbReference type="InterPro" id="IPR047216">
    <property type="entry name" value="Endonuclease_DUF559_bact"/>
</dbReference>